<dbReference type="PANTHER" id="PTHR48081">
    <property type="entry name" value="AB HYDROLASE SUPERFAMILY PROTEIN C4A8.06C"/>
    <property type="match status" value="1"/>
</dbReference>
<reference evidence="3 4" key="1">
    <citation type="journal article" date="2016" name="Sci. Rep.">
        <title>Peltaster fructicola genome reveals evolution from an invasive phytopathogen to an ectophytic parasite.</title>
        <authorList>
            <person name="Xu C."/>
            <person name="Chen H."/>
            <person name="Gleason M.L."/>
            <person name="Xu J.R."/>
            <person name="Liu H."/>
            <person name="Zhang R."/>
            <person name="Sun G."/>
        </authorList>
    </citation>
    <scope>NUCLEOTIDE SEQUENCE [LARGE SCALE GENOMIC DNA]</scope>
    <source>
        <strain evidence="3 4">LNHT1506</strain>
    </source>
</reference>
<keyword evidence="1" id="KW-0378">Hydrolase</keyword>
<proteinExistence type="predicted"/>
<evidence type="ECO:0000313" key="4">
    <source>
        <dbReference type="Proteomes" id="UP000503462"/>
    </source>
</evidence>
<dbReference type="SUPFAM" id="SSF53474">
    <property type="entry name" value="alpha/beta-Hydrolases"/>
    <property type="match status" value="1"/>
</dbReference>
<dbReference type="InterPro" id="IPR013094">
    <property type="entry name" value="AB_hydrolase_3"/>
</dbReference>
<accession>A0A6H0Y1U5</accession>
<evidence type="ECO:0000256" key="1">
    <source>
        <dbReference type="ARBA" id="ARBA00022801"/>
    </source>
</evidence>
<dbReference type="Pfam" id="PF07859">
    <property type="entry name" value="Abhydrolase_3"/>
    <property type="match status" value="1"/>
</dbReference>
<keyword evidence="4" id="KW-1185">Reference proteome</keyword>
<dbReference type="Proteomes" id="UP000503462">
    <property type="component" value="Chromosome 4"/>
</dbReference>
<dbReference type="InterPro" id="IPR029058">
    <property type="entry name" value="AB_hydrolase_fold"/>
</dbReference>
<dbReference type="PANTHER" id="PTHR48081:SF8">
    <property type="entry name" value="ALPHA_BETA HYDROLASE FOLD-3 DOMAIN-CONTAINING PROTEIN-RELATED"/>
    <property type="match status" value="1"/>
</dbReference>
<feature type="domain" description="Alpha/beta hydrolase fold-3" evidence="2">
    <location>
        <begin position="96"/>
        <end position="305"/>
    </location>
</feature>
<name>A0A6H0Y1U5_9PEZI</name>
<dbReference type="Gene3D" id="3.40.50.1820">
    <property type="entry name" value="alpha/beta hydrolase"/>
    <property type="match status" value="1"/>
</dbReference>
<dbReference type="InterPro" id="IPR050300">
    <property type="entry name" value="GDXG_lipolytic_enzyme"/>
</dbReference>
<protein>
    <recommendedName>
        <fullName evidence="2">Alpha/beta hydrolase fold-3 domain-containing protein</fullName>
    </recommendedName>
</protein>
<evidence type="ECO:0000259" key="2">
    <source>
        <dbReference type="Pfam" id="PF07859"/>
    </source>
</evidence>
<evidence type="ECO:0000313" key="3">
    <source>
        <dbReference type="EMBL" id="QIX00891.1"/>
    </source>
</evidence>
<dbReference type="GO" id="GO:0016787">
    <property type="term" value="F:hydrolase activity"/>
    <property type="evidence" value="ECO:0007669"/>
    <property type="project" value="UniProtKB-KW"/>
</dbReference>
<gene>
    <name evidence="3" type="ORF">AMS68_006408</name>
</gene>
<organism evidence="3 4">
    <name type="scientific">Peltaster fructicola</name>
    <dbReference type="NCBI Taxonomy" id="286661"/>
    <lineage>
        <taxon>Eukaryota</taxon>
        <taxon>Fungi</taxon>
        <taxon>Dikarya</taxon>
        <taxon>Ascomycota</taxon>
        <taxon>Pezizomycotina</taxon>
        <taxon>Dothideomycetes</taxon>
        <taxon>Dothideomycetes incertae sedis</taxon>
        <taxon>Peltaster</taxon>
    </lineage>
</organism>
<dbReference type="AlphaFoldDB" id="A0A6H0Y1U5"/>
<dbReference type="OrthoDB" id="2152029at2759"/>
<sequence length="330" mass="36287">MATFKVTEKDSQAWTTWVAHRAMQAVGMDTLVYGPRFLRPAKTAAAQPVGSPELDIPLARMRGCTVEHRVVHDFHVYDILPSKAAASDQSGPKKKLMYFAGGGFQMPASPAHWVFCAELVNKLPNTTAVMVSYPLAPANSAPNVYHLVQKVYLALLAESKDKQETVILGGDSAGGNLSIGLPTSTLKEDSKALCPAIILTISPAVETTHDNPDIKLIEPFDPMLTQAYCKNASKLWRGEWPCEDPRLSVLYADLAPVAARGTHLIGVVGKYDCLAPDDMLFVERTKQAGLSSEWLIWDKQMHCFPLAFTFGFPEAIEAKDWIIKKINDQF</sequence>
<dbReference type="EMBL" id="CP051142">
    <property type="protein sequence ID" value="QIX00891.1"/>
    <property type="molecule type" value="Genomic_DNA"/>
</dbReference>